<dbReference type="InterPro" id="IPR051310">
    <property type="entry name" value="MCP_chemotaxis"/>
</dbReference>
<dbReference type="GO" id="GO:0005886">
    <property type="term" value="C:plasma membrane"/>
    <property type="evidence" value="ECO:0007669"/>
    <property type="project" value="TreeGrafter"/>
</dbReference>
<dbReference type="AlphaFoldDB" id="A0A225SWJ8"/>
<evidence type="ECO:0000259" key="7">
    <source>
        <dbReference type="PROSITE" id="PS50885"/>
    </source>
</evidence>
<reference evidence="8 9" key="1">
    <citation type="journal article" date="2010" name="Int. J. Syst. Evol. Microbiol.">
        <title>Reclassification of Herbaspirillum putei as a later heterotypic synonym of Herbaspirillum huttiense, with the description of H. huttiense subsp. huttiense subsp. nov. and H. huttiense subsp. putei subsp. nov., comb. nov., and description of Herbaspirillum aquaticum sp. nov.</title>
        <authorList>
            <person name="Dobritsa A.P."/>
            <person name="Reddy M.C."/>
            <person name="Samadpour M."/>
        </authorList>
    </citation>
    <scope>NUCLEOTIDE SEQUENCE [LARGE SCALE GENOMIC DNA]</scope>
    <source>
        <strain evidence="8 9">IEH 4430</strain>
    </source>
</reference>
<evidence type="ECO:0000256" key="1">
    <source>
        <dbReference type="ARBA" id="ARBA00004370"/>
    </source>
</evidence>
<comment type="subcellular location">
    <subcellularLocation>
        <location evidence="1">Membrane</location>
    </subcellularLocation>
</comment>
<sequence>MSIYKRFSIRQILLTITFIISVLMVTLVVVAMAESQAERELNQAHQRRYVSQQLAEELRQSSDDLTRLARTYVISGNPEYARQYQAILDIRDGKRARPEQYQRIYWDLVAADGQPPRPDSSVTASLGELMRQAGFTQAEMDKLLEAKRNSDTLVATETQAMNIVQGRYQGRQGADLLLAEPDLELARRILHDHAYHVEKARIMRPVDEFLVMLEARTEREIVRASQRAESLNAATTLLAGVVLLVMAVSLTSLYTLITGPLSQAADLATQVAKGDLCGQIEVEVKGETGKLLASLQDMQQGLRHIVCQVRHGAKVIRGSAGNIADGALDLAARSQQQACSLEETAAAMEQLSATAQQSATCAQRASTLADSAAQVAAEGGAAVDQVVIKMAAIQAAAGRIVEIITVIDEIAFQTNLLALNAAVEAAHAGAHGRGFGVVASEVRVLAQRSAAAAQEIKTLIEASAQQIEEGSQRAQAAGLTMQEVVVQVGSVSRVIAEIASVSTQQSAGVVQVAESVSAMEQITQHNVALVQQSSAAAEAMRLATERMADLVGAFRVDQGEFHDDDGMVIDMAA</sequence>
<evidence type="ECO:0000256" key="5">
    <source>
        <dbReference type="SAM" id="Phobius"/>
    </source>
</evidence>
<dbReference type="PANTHER" id="PTHR43531">
    <property type="entry name" value="PROTEIN ICFG"/>
    <property type="match status" value="1"/>
</dbReference>
<organism evidence="8 9">
    <name type="scientific">Herbaspirillum aquaticum</name>
    <dbReference type="NCBI Taxonomy" id="568783"/>
    <lineage>
        <taxon>Bacteria</taxon>
        <taxon>Pseudomonadati</taxon>
        <taxon>Pseudomonadota</taxon>
        <taxon>Betaproteobacteria</taxon>
        <taxon>Burkholderiales</taxon>
        <taxon>Oxalobacteraceae</taxon>
        <taxon>Herbaspirillum</taxon>
    </lineage>
</organism>
<evidence type="ECO:0000259" key="6">
    <source>
        <dbReference type="PROSITE" id="PS50111"/>
    </source>
</evidence>
<comment type="caution">
    <text evidence="8">The sequence shown here is derived from an EMBL/GenBank/DDBJ whole genome shotgun (WGS) entry which is preliminary data.</text>
</comment>
<comment type="similarity">
    <text evidence="3">Belongs to the methyl-accepting chemotaxis (MCP) protein family.</text>
</comment>
<feature type="domain" description="HAMP" evidence="7">
    <location>
        <begin position="255"/>
        <end position="307"/>
    </location>
</feature>
<evidence type="ECO:0000313" key="8">
    <source>
        <dbReference type="EMBL" id="OWY35570.1"/>
    </source>
</evidence>
<dbReference type="SUPFAM" id="SSF58104">
    <property type="entry name" value="Methyl-accepting chemotaxis protein (MCP) signaling domain"/>
    <property type="match status" value="1"/>
</dbReference>
<dbReference type="SMART" id="SM00304">
    <property type="entry name" value="HAMP"/>
    <property type="match status" value="1"/>
</dbReference>
<evidence type="ECO:0000256" key="2">
    <source>
        <dbReference type="ARBA" id="ARBA00022481"/>
    </source>
</evidence>
<dbReference type="PROSITE" id="PS50885">
    <property type="entry name" value="HAMP"/>
    <property type="match status" value="1"/>
</dbReference>
<dbReference type="PROSITE" id="PS50111">
    <property type="entry name" value="CHEMOTAXIS_TRANSDUC_2"/>
    <property type="match status" value="1"/>
</dbReference>
<dbReference type="InterPro" id="IPR003660">
    <property type="entry name" value="HAMP_dom"/>
</dbReference>
<dbReference type="PANTHER" id="PTHR43531:SF14">
    <property type="entry name" value="METHYL-ACCEPTING CHEMOTAXIS PROTEIN I-RELATED"/>
    <property type="match status" value="1"/>
</dbReference>
<keyword evidence="4" id="KW-0807">Transducer</keyword>
<dbReference type="Pfam" id="PF00015">
    <property type="entry name" value="MCPsignal"/>
    <property type="match status" value="1"/>
</dbReference>
<dbReference type="GO" id="GO:0006935">
    <property type="term" value="P:chemotaxis"/>
    <property type="evidence" value="ECO:0007669"/>
    <property type="project" value="InterPro"/>
</dbReference>
<dbReference type="Proteomes" id="UP000214747">
    <property type="component" value="Unassembled WGS sequence"/>
</dbReference>
<protein>
    <submittedName>
        <fullName evidence="8">Methyl-accepting chemotaxis protein</fullName>
    </submittedName>
</protein>
<feature type="domain" description="Methyl-accepting transducer" evidence="6">
    <location>
        <begin position="312"/>
        <end position="541"/>
    </location>
</feature>
<dbReference type="FunFam" id="1.10.287.950:FF:000001">
    <property type="entry name" value="Methyl-accepting chemotaxis sensory transducer"/>
    <property type="match status" value="1"/>
</dbReference>
<dbReference type="EMBL" id="NJGV01000005">
    <property type="protein sequence ID" value="OWY35570.1"/>
    <property type="molecule type" value="Genomic_DNA"/>
</dbReference>
<dbReference type="PRINTS" id="PR00260">
    <property type="entry name" value="CHEMTRNSDUCR"/>
</dbReference>
<feature type="transmembrane region" description="Helical" evidence="5">
    <location>
        <begin position="12"/>
        <end position="33"/>
    </location>
</feature>
<dbReference type="GO" id="GO:0007165">
    <property type="term" value="P:signal transduction"/>
    <property type="evidence" value="ECO:0007669"/>
    <property type="project" value="UniProtKB-KW"/>
</dbReference>
<evidence type="ECO:0000313" key="9">
    <source>
        <dbReference type="Proteomes" id="UP000214747"/>
    </source>
</evidence>
<name>A0A225SWJ8_9BURK</name>
<gene>
    <name evidence="8" type="ORF">CEJ45_07080</name>
</gene>
<accession>A0A225SWJ8</accession>
<dbReference type="SMART" id="SM00283">
    <property type="entry name" value="MA"/>
    <property type="match status" value="1"/>
</dbReference>
<keyword evidence="2" id="KW-0488">Methylation</keyword>
<dbReference type="InterPro" id="IPR004090">
    <property type="entry name" value="Chemotax_Me-accpt_rcpt"/>
</dbReference>
<keyword evidence="5" id="KW-1133">Transmembrane helix</keyword>
<keyword evidence="5" id="KW-0472">Membrane</keyword>
<evidence type="ECO:0000256" key="4">
    <source>
        <dbReference type="PROSITE-ProRule" id="PRU00284"/>
    </source>
</evidence>
<dbReference type="Pfam" id="PF00672">
    <property type="entry name" value="HAMP"/>
    <property type="match status" value="1"/>
</dbReference>
<dbReference type="RefSeq" id="WP_088754458.1">
    <property type="nucleotide sequence ID" value="NZ_NJGV01000005.1"/>
</dbReference>
<dbReference type="Gene3D" id="1.10.287.950">
    <property type="entry name" value="Methyl-accepting chemotaxis protein"/>
    <property type="match status" value="1"/>
</dbReference>
<evidence type="ECO:0000256" key="3">
    <source>
        <dbReference type="ARBA" id="ARBA00029447"/>
    </source>
</evidence>
<keyword evidence="9" id="KW-1185">Reference proteome</keyword>
<dbReference type="GO" id="GO:0004888">
    <property type="term" value="F:transmembrane signaling receptor activity"/>
    <property type="evidence" value="ECO:0007669"/>
    <property type="project" value="InterPro"/>
</dbReference>
<proteinExistence type="inferred from homology"/>
<keyword evidence="5" id="KW-0812">Transmembrane</keyword>
<dbReference type="InterPro" id="IPR004089">
    <property type="entry name" value="MCPsignal_dom"/>
</dbReference>